<proteinExistence type="predicted"/>
<gene>
    <name evidence="1" type="ORF">LOK49_LG01G01689</name>
</gene>
<sequence>MSGGSRSRSDDTETTAPSSGEHGRERQMRTTAPLQKRGVVDGVGGGSGNGQDECTPTTCSDDGPTIRFPFRLNNCQPQHCGYPGFDLSCSQTNDIVLDLPFSVKVFINYINYTSQSIHITGPDGCFPSQLRNLNLTSSPFQFSNSVSDFSLFSCPAKGQQFQYKTCIPSESGREVIAVYNDFFIFNLGLIYYYP</sequence>
<comment type="caution">
    <text evidence="1">The sequence shown here is derived from an EMBL/GenBank/DDBJ whole genome shotgun (WGS) entry which is preliminary data.</text>
</comment>
<name>A0ACC0J276_9ERIC</name>
<organism evidence="1 2">
    <name type="scientific">Camellia lanceoleosa</name>
    <dbReference type="NCBI Taxonomy" id="1840588"/>
    <lineage>
        <taxon>Eukaryota</taxon>
        <taxon>Viridiplantae</taxon>
        <taxon>Streptophyta</taxon>
        <taxon>Embryophyta</taxon>
        <taxon>Tracheophyta</taxon>
        <taxon>Spermatophyta</taxon>
        <taxon>Magnoliopsida</taxon>
        <taxon>eudicotyledons</taxon>
        <taxon>Gunneridae</taxon>
        <taxon>Pentapetalae</taxon>
        <taxon>asterids</taxon>
        <taxon>Ericales</taxon>
        <taxon>Theaceae</taxon>
        <taxon>Camellia</taxon>
    </lineage>
</organism>
<dbReference type="Proteomes" id="UP001060215">
    <property type="component" value="Chromosome 1"/>
</dbReference>
<protein>
    <submittedName>
        <fullName evidence="1">RING-H2 finger protein ATL21A</fullName>
    </submittedName>
</protein>
<evidence type="ECO:0000313" key="2">
    <source>
        <dbReference type="Proteomes" id="UP001060215"/>
    </source>
</evidence>
<reference evidence="1 2" key="1">
    <citation type="journal article" date="2022" name="Plant J.">
        <title>Chromosome-level genome of Camellia lanceoleosa provides a valuable resource for understanding genome evolution and self-incompatibility.</title>
        <authorList>
            <person name="Gong W."/>
            <person name="Xiao S."/>
            <person name="Wang L."/>
            <person name="Liao Z."/>
            <person name="Chang Y."/>
            <person name="Mo W."/>
            <person name="Hu G."/>
            <person name="Li W."/>
            <person name="Zhao G."/>
            <person name="Zhu H."/>
            <person name="Hu X."/>
            <person name="Ji K."/>
            <person name="Xiang X."/>
            <person name="Song Q."/>
            <person name="Yuan D."/>
            <person name="Jin S."/>
            <person name="Zhang L."/>
        </authorList>
    </citation>
    <scope>NUCLEOTIDE SEQUENCE [LARGE SCALE GENOMIC DNA]</scope>
    <source>
        <strain evidence="1">SQ_2022a</strain>
    </source>
</reference>
<evidence type="ECO:0000313" key="1">
    <source>
        <dbReference type="EMBL" id="KAI8031362.1"/>
    </source>
</evidence>
<dbReference type="EMBL" id="CM045758">
    <property type="protein sequence ID" value="KAI8031362.1"/>
    <property type="molecule type" value="Genomic_DNA"/>
</dbReference>
<accession>A0ACC0J276</accession>
<keyword evidence="2" id="KW-1185">Reference proteome</keyword>